<dbReference type="SMART" id="SM00233">
    <property type="entry name" value="PH"/>
    <property type="match status" value="1"/>
</dbReference>
<feature type="domain" description="WW" evidence="7">
    <location>
        <begin position="513"/>
        <end position="540"/>
    </location>
</feature>
<dbReference type="PROSITE" id="PS01159">
    <property type="entry name" value="WW_DOMAIN_1"/>
    <property type="match status" value="2"/>
</dbReference>
<dbReference type="GO" id="GO:0005096">
    <property type="term" value="F:GTPase activator activity"/>
    <property type="evidence" value="ECO:0007669"/>
    <property type="project" value="UniProtKB-KW"/>
</dbReference>
<dbReference type="Pfam" id="PF00397">
    <property type="entry name" value="WW"/>
    <property type="match status" value="1"/>
</dbReference>
<protein>
    <recommendedName>
        <fullName evidence="11">Rho GTPase-activating protein 27</fullName>
    </recommendedName>
</protein>
<dbReference type="SUPFAM" id="SSF51045">
    <property type="entry name" value="WW domain"/>
    <property type="match status" value="2"/>
</dbReference>
<dbReference type="Pfam" id="PF00018">
    <property type="entry name" value="SH3_1"/>
    <property type="match status" value="1"/>
</dbReference>
<feature type="compositionally biased region" description="Polar residues" evidence="4">
    <location>
        <begin position="336"/>
        <end position="345"/>
    </location>
</feature>
<feature type="region of interest" description="Disordered" evidence="4">
    <location>
        <begin position="101"/>
        <end position="152"/>
    </location>
</feature>
<evidence type="ECO:0000313" key="9">
    <source>
        <dbReference type="EMBL" id="KAG8447054.1"/>
    </source>
</evidence>
<evidence type="ECO:0000259" key="7">
    <source>
        <dbReference type="PROSITE" id="PS50020"/>
    </source>
</evidence>
<evidence type="ECO:0000256" key="4">
    <source>
        <dbReference type="SAM" id="MobiDB-lite"/>
    </source>
</evidence>
<sequence length="929" mass="105404">MQSTGSSEQELVLVEHAYEYPAKDGTIISIKPNERYILLKRTNEHWWHVCLNKKSKPFYIPAKYVKVLPSTTTNLNGFQFHDDNREVLVDDVPGTDYSYKFLPPAHQNSTSKPLSQVNTSNTLPKANMPRLPSTNTLPSSGVPKPSSNKGETKAAMLPTHITDALPSGHNVLPSASTPMNTTQTGSLSHLQSLPSDISMVCGTSGMNTVQIYAQAVQEATHNYAPMRTFHNSKKVLDPTKRVTLLYLTDPQPSVLPTTSSVGLTPQAASTPQQNIKNNAVTQLDGKDQLLVKQNNKAGSNEISSPVQPVKEEEESGPLYVNLEEFRKEPPRERLSSEQNSSTSTLEDWETHTDQCTGQLFYHNIATGDTTWDSPFDQPEDQIHSPFSVNSLSPLPEESQWEKHFDEASRQFYFYNSVTGETSWDPPEEEMSFHGTYPFPPVDVRPPTPEADYPDTSPDEVEKYPEADYSQERKAITNPIPSDQSTVDPLSDWFCQINSEGKKFYTNSINNDTWLQSEDQSGKTYYYTPDGTLSQWSLPRKMILEKAGMLHRAKIVDNGKKLRKSWSSCWTVLEGGILTFFRDAKNLSSNSARHSHLSTPEHTISLEGAKLGWATKEKSSKKNVMELKTRDSCEYLIHHDSEVITEDWYYAIKNSIDRNKHPCVEPLPEEETEAELDLIYNEKLGMKEEKEKKTSGSSGSNTDSDRNVRAKLKKFLLRRPTLQSLRDKGYIKEQVFGCPLQQLSDREKQNVPEFVKKAIQAVENKGLDIDGLYRVSGNLAVIQKLRHKVDHDENFNLEDGHWEDVHVITGALKLFFRELPEPLFPFSHFDKFVEAIKINDQTQKRKRLKELVQSLPAVNLETMQFLFRHLCSVIERREANRMSIQSVAIVFGPTLLRPNTEGANIAMYMVFQNQIVEQILTQYKFIFNES</sequence>
<dbReference type="PROSITE" id="PS50020">
    <property type="entry name" value="WW_DOMAIN_2"/>
    <property type="match status" value="3"/>
</dbReference>
<feature type="domain" description="WW" evidence="7">
    <location>
        <begin position="394"/>
        <end position="428"/>
    </location>
</feature>
<dbReference type="EMBL" id="JAACNH010000003">
    <property type="protein sequence ID" value="KAG8447054.1"/>
    <property type="molecule type" value="Genomic_DNA"/>
</dbReference>
<dbReference type="SUPFAM" id="SSF50729">
    <property type="entry name" value="PH domain-like"/>
    <property type="match status" value="1"/>
</dbReference>
<evidence type="ECO:0000256" key="2">
    <source>
        <dbReference type="ARBA" id="ARBA00022468"/>
    </source>
</evidence>
<proteinExistence type="predicted"/>
<feature type="domain" description="PH" evidence="6">
    <location>
        <begin position="542"/>
        <end position="656"/>
    </location>
</feature>
<dbReference type="Pfam" id="PF00169">
    <property type="entry name" value="PH"/>
    <property type="match status" value="1"/>
</dbReference>
<evidence type="ECO:0008006" key="11">
    <source>
        <dbReference type="Google" id="ProtNLM"/>
    </source>
</evidence>
<dbReference type="Proteomes" id="UP000812440">
    <property type="component" value="Chromosome 8_10"/>
</dbReference>
<dbReference type="GO" id="GO:0007165">
    <property type="term" value="P:signal transduction"/>
    <property type="evidence" value="ECO:0007669"/>
    <property type="project" value="InterPro"/>
</dbReference>
<reference evidence="9" key="1">
    <citation type="thesis" date="2020" institute="ProQuest LLC" country="789 East Eisenhower Parkway, Ann Arbor, MI, USA">
        <title>Comparative Genomics and Chromosome Evolution.</title>
        <authorList>
            <person name="Mudd A.B."/>
        </authorList>
    </citation>
    <scope>NUCLEOTIDE SEQUENCE</scope>
    <source>
        <strain evidence="9">Female2</strain>
        <tissue evidence="9">Blood</tissue>
    </source>
</reference>
<dbReference type="InterPro" id="IPR036020">
    <property type="entry name" value="WW_dom_sf"/>
</dbReference>
<dbReference type="SUPFAM" id="SSF50044">
    <property type="entry name" value="SH3-domain"/>
    <property type="match status" value="1"/>
</dbReference>
<feature type="domain" description="Rho-GAP" evidence="8">
    <location>
        <begin position="737"/>
        <end position="926"/>
    </location>
</feature>
<feature type="region of interest" description="Disordered" evidence="4">
    <location>
        <begin position="296"/>
        <end position="349"/>
    </location>
</feature>
<dbReference type="CDD" id="cd00201">
    <property type="entry name" value="WW"/>
    <property type="match status" value="2"/>
</dbReference>
<dbReference type="FunFam" id="1.10.555.10:FF:000003">
    <property type="entry name" value="Putative rho GTPase-activating protein 12"/>
    <property type="match status" value="1"/>
</dbReference>
<feature type="compositionally biased region" description="Basic and acidic residues" evidence="4">
    <location>
        <begin position="323"/>
        <end position="335"/>
    </location>
</feature>
<keyword evidence="1 3" id="KW-0728">SH3 domain</keyword>
<accession>A0A8T2JU88</accession>
<dbReference type="SMART" id="SM00324">
    <property type="entry name" value="RhoGAP"/>
    <property type="match status" value="1"/>
</dbReference>
<dbReference type="Pfam" id="PF00620">
    <property type="entry name" value="RhoGAP"/>
    <property type="match status" value="1"/>
</dbReference>
<dbReference type="Gene3D" id="2.30.29.30">
    <property type="entry name" value="Pleckstrin-homology domain (PH domain)/Phosphotyrosine-binding domain (PTB)"/>
    <property type="match status" value="1"/>
</dbReference>
<dbReference type="AlphaFoldDB" id="A0A8T2JU88"/>
<feature type="compositionally biased region" description="Polar residues" evidence="4">
    <location>
        <begin position="296"/>
        <end position="306"/>
    </location>
</feature>
<dbReference type="PANTHER" id="PTHR23176:SF104">
    <property type="entry name" value="RHO GTPASE-ACTIVATING PROTEIN 27"/>
    <property type="match status" value="1"/>
</dbReference>
<dbReference type="InterPro" id="IPR050729">
    <property type="entry name" value="Rho-GAP"/>
</dbReference>
<dbReference type="Gene3D" id="2.20.70.10">
    <property type="match status" value="2"/>
</dbReference>
<dbReference type="InterPro" id="IPR001202">
    <property type="entry name" value="WW_dom"/>
</dbReference>
<dbReference type="PROSITE" id="PS50003">
    <property type="entry name" value="PH_DOMAIN"/>
    <property type="match status" value="1"/>
</dbReference>
<comment type="caution">
    <text evidence="9">The sequence shown here is derived from an EMBL/GenBank/DDBJ whole genome shotgun (WGS) entry which is preliminary data.</text>
</comment>
<evidence type="ECO:0000256" key="3">
    <source>
        <dbReference type="PROSITE-ProRule" id="PRU00192"/>
    </source>
</evidence>
<evidence type="ECO:0000313" key="10">
    <source>
        <dbReference type="Proteomes" id="UP000812440"/>
    </source>
</evidence>
<dbReference type="InterPro" id="IPR000198">
    <property type="entry name" value="RhoGAP_dom"/>
</dbReference>
<dbReference type="InterPro" id="IPR008936">
    <property type="entry name" value="Rho_GTPase_activation_prot"/>
</dbReference>
<dbReference type="CDD" id="cd04403">
    <property type="entry name" value="RhoGAP_ARHGAP27_15_12_9"/>
    <property type="match status" value="1"/>
</dbReference>
<organism evidence="9 10">
    <name type="scientific">Hymenochirus boettgeri</name>
    <name type="common">Congo dwarf clawed frog</name>
    <dbReference type="NCBI Taxonomy" id="247094"/>
    <lineage>
        <taxon>Eukaryota</taxon>
        <taxon>Metazoa</taxon>
        <taxon>Chordata</taxon>
        <taxon>Craniata</taxon>
        <taxon>Vertebrata</taxon>
        <taxon>Euteleostomi</taxon>
        <taxon>Amphibia</taxon>
        <taxon>Batrachia</taxon>
        <taxon>Anura</taxon>
        <taxon>Pipoidea</taxon>
        <taxon>Pipidae</taxon>
        <taxon>Pipinae</taxon>
        <taxon>Hymenochirus</taxon>
    </lineage>
</organism>
<feature type="domain" description="WW" evidence="7">
    <location>
        <begin position="342"/>
        <end position="376"/>
    </location>
</feature>
<dbReference type="InterPro" id="IPR011993">
    <property type="entry name" value="PH-like_dom_sf"/>
</dbReference>
<keyword evidence="10" id="KW-1185">Reference proteome</keyword>
<evidence type="ECO:0000256" key="1">
    <source>
        <dbReference type="ARBA" id="ARBA00022443"/>
    </source>
</evidence>
<dbReference type="SUPFAM" id="SSF48350">
    <property type="entry name" value="GTPase activation domain, GAP"/>
    <property type="match status" value="1"/>
</dbReference>
<evidence type="ECO:0000259" key="6">
    <source>
        <dbReference type="PROSITE" id="PS50003"/>
    </source>
</evidence>
<feature type="domain" description="SH3" evidence="5">
    <location>
        <begin position="7"/>
        <end position="70"/>
    </location>
</feature>
<keyword evidence="2" id="KW-0343">GTPase activation</keyword>
<name>A0A8T2JU88_9PIPI</name>
<dbReference type="PROSITE" id="PS50002">
    <property type="entry name" value="SH3"/>
    <property type="match status" value="1"/>
</dbReference>
<evidence type="ECO:0000259" key="5">
    <source>
        <dbReference type="PROSITE" id="PS50002"/>
    </source>
</evidence>
<dbReference type="Gene3D" id="2.30.30.40">
    <property type="entry name" value="SH3 Domains"/>
    <property type="match status" value="1"/>
</dbReference>
<dbReference type="GO" id="GO:0005737">
    <property type="term" value="C:cytoplasm"/>
    <property type="evidence" value="ECO:0007669"/>
    <property type="project" value="TreeGrafter"/>
</dbReference>
<dbReference type="Gene3D" id="1.10.555.10">
    <property type="entry name" value="Rho GTPase activation protein"/>
    <property type="match status" value="1"/>
</dbReference>
<dbReference type="InterPro" id="IPR001849">
    <property type="entry name" value="PH_domain"/>
</dbReference>
<gene>
    <name evidence="9" type="ORF">GDO86_014485</name>
</gene>
<dbReference type="PROSITE" id="PS50238">
    <property type="entry name" value="RHOGAP"/>
    <property type="match status" value="1"/>
</dbReference>
<evidence type="ECO:0000259" key="8">
    <source>
        <dbReference type="PROSITE" id="PS50238"/>
    </source>
</evidence>
<feature type="compositionally biased region" description="Polar residues" evidence="4">
    <location>
        <begin position="106"/>
        <end position="124"/>
    </location>
</feature>
<dbReference type="SMART" id="SM00456">
    <property type="entry name" value="WW"/>
    <property type="match status" value="3"/>
</dbReference>
<feature type="compositionally biased region" description="Polar residues" evidence="4">
    <location>
        <begin position="132"/>
        <end position="149"/>
    </location>
</feature>
<dbReference type="InterPro" id="IPR001452">
    <property type="entry name" value="SH3_domain"/>
</dbReference>
<dbReference type="CDD" id="cd13233">
    <property type="entry name" value="PH_ARHGAP9-like"/>
    <property type="match status" value="1"/>
</dbReference>
<dbReference type="PANTHER" id="PTHR23176">
    <property type="entry name" value="RHO/RAC/CDC GTPASE-ACTIVATING PROTEIN"/>
    <property type="match status" value="1"/>
</dbReference>
<dbReference type="InterPro" id="IPR036028">
    <property type="entry name" value="SH3-like_dom_sf"/>
</dbReference>
<dbReference type="OrthoDB" id="79452at2759"/>